<gene>
    <name evidence="8" type="ORF">PBRA_001293</name>
</gene>
<dbReference type="AlphaFoldDB" id="A0A0G4IVW7"/>
<dbReference type="InterPro" id="IPR016024">
    <property type="entry name" value="ARM-type_fold"/>
</dbReference>
<organism evidence="8 9">
    <name type="scientific">Plasmodiophora brassicae</name>
    <name type="common">Clubroot disease agent</name>
    <dbReference type="NCBI Taxonomy" id="37360"/>
    <lineage>
        <taxon>Eukaryota</taxon>
        <taxon>Sar</taxon>
        <taxon>Rhizaria</taxon>
        <taxon>Endomyxa</taxon>
        <taxon>Phytomyxea</taxon>
        <taxon>Plasmodiophorida</taxon>
        <taxon>Plasmodiophoridae</taxon>
        <taxon>Plasmodiophora</taxon>
    </lineage>
</organism>
<dbReference type="PANTHER" id="PTHR18034">
    <property type="entry name" value="CELL CYCLE CONTROL PROTEIN CWF22-RELATED"/>
    <property type="match status" value="1"/>
</dbReference>
<evidence type="ECO:0000256" key="2">
    <source>
        <dbReference type="ARBA" id="ARBA00006856"/>
    </source>
</evidence>
<dbReference type="SUPFAM" id="SSF48371">
    <property type="entry name" value="ARM repeat"/>
    <property type="match status" value="1"/>
</dbReference>
<accession>A0A0G4IVW7</accession>
<feature type="region of interest" description="Disordered" evidence="6">
    <location>
        <begin position="568"/>
        <end position="621"/>
    </location>
</feature>
<feature type="compositionally biased region" description="Low complexity" evidence="6">
    <location>
        <begin position="579"/>
        <end position="603"/>
    </location>
</feature>
<dbReference type="STRING" id="37360.A0A0G4IVW7"/>
<dbReference type="Pfam" id="PF02854">
    <property type="entry name" value="MIF4G"/>
    <property type="match status" value="1"/>
</dbReference>
<dbReference type="OrthoDB" id="1924287at2759"/>
<evidence type="ECO:0000259" key="7">
    <source>
        <dbReference type="PROSITE" id="PS51366"/>
    </source>
</evidence>
<feature type="region of interest" description="Disordered" evidence="6">
    <location>
        <begin position="328"/>
        <end position="348"/>
    </location>
</feature>
<dbReference type="GO" id="GO:0000398">
    <property type="term" value="P:mRNA splicing, via spliceosome"/>
    <property type="evidence" value="ECO:0007669"/>
    <property type="project" value="TreeGrafter"/>
</dbReference>
<dbReference type="PANTHER" id="PTHR18034:SF3">
    <property type="entry name" value="PRE-MRNA-SPLICING FACTOR CWC22 HOMOLOG"/>
    <property type="match status" value="1"/>
</dbReference>
<feature type="domain" description="MI" evidence="7">
    <location>
        <begin position="363"/>
        <end position="479"/>
    </location>
</feature>
<comment type="similarity">
    <text evidence="2">Belongs to the CWC22 family.</text>
</comment>
<dbReference type="Gene3D" id="1.25.40.180">
    <property type="match status" value="2"/>
</dbReference>
<dbReference type="GO" id="GO:0003723">
    <property type="term" value="F:RNA binding"/>
    <property type="evidence" value="ECO:0007669"/>
    <property type="project" value="InterPro"/>
</dbReference>
<dbReference type="FunFam" id="1.25.40.180:FF:000004">
    <property type="entry name" value="pre-mRNA-splicing factor CWC22 homolog"/>
    <property type="match status" value="1"/>
</dbReference>
<dbReference type="SMART" id="SM00544">
    <property type="entry name" value="MA3"/>
    <property type="match status" value="1"/>
</dbReference>
<keyword evidence="5" id="KW-0539">Nucleus</keyword>
<name>A0A0G4IVW7_PLABS</name>
<dbReference type="InterPro" id="IPR003890">
    <property type="entry name" value="MIF4G-like_typ-3"/>
</dbReference>
<evidence type="ECO:0000313" key="8">
    <source>
        <dbReference type="EMBL" id="CEO99387.1"/>
    </source>
</evidence>
<dbReference type="Pfam" id="PF02847">
    <property type="entry name" value="MA3"/>
    <property type="match status" value="1"/>
</dbReference>
<dbReference type="InterPro" id="IPR050781">
    <property type="entry name" value="CWC22_splicing_factor"/>
</dbReference>
<sequence>LLRSPRAPGALAVGVGRWRSIPFRPMDQDDGVGRGVKRSAASTGRAGGVYVPPFKAAQAAVPSDPSTVEYQRAAWDALRKSINGLVNKVNTSNIANIVAELFAENIIRGRGLLVRAVVKAQMASPNFTPVYAALIAVINTKMPEIGELLMKRMILQFRRAYRRNDKIVCLACTKFLAHLVNQQVAHEIVALELLTLLLDKPTDDSVEVAVGFITDCGAMLTELSPRGIHAIFERFRGILHEGEIDKRVQYMIEGLFVIRRGRFADHPAVPPELDLVESADQISHELILNDDHDPERSLDIFHFDPEYTQTEAQYDLIKAEIIGDEELGADGEPESEEEEEEEEAPAEANEMEIIDETGTKDVTLRRTIYLTIMSSLDFEECAHKLLKTPMGEGKEPVLCEMVLECCAQERSYMRFYGLLGERFCRLKREFEQAFEELFARQYATVHRHETSKLRNIAKFFAHLLQADALDWSVLEYISLTETDTTSSSRIFIKIVFQELSEVMGLKKLRARLNDPAYAEFFSGLFPKDSPKNTRFAINFFTSIGLGGLTDELRAFLKVQQVQAEAARAAAAADGDEGSSDVSSDSSDSDTSSDASSSDVSSDGDSSDDQSRAGSSKRARRH</sequence>
<keyword evidence="3" id="KW-0507">mRNA processing</keyword>
<dbReference type="InterPro" id="IPR003891">
    <property type="entry name" value="Initiation_fac_eIF4g_MI"/>
</dbReference>
<protein>
    <recommendedName>
        <fullName evidence="7">MI domain-containing protein</fullName>
    </recommendedName>
</protein>
<reference evidence="8 9" key="1">
    <citation type="submission" date="2015-02" db="EMBL/GenBank/DDBJ databases">
        <authorList>
            <person name="Chooi Y.-H."/>
        </authorList>
    </citation>
    <scope>NUCLEOTIDE SEQUENCE [LARGE SCALE GENOMIC DNA]</scope>
    <source>
        <strain evidence="8">E3</strain>
    </source>
</reference>
<evidence type="ECO:0000256" key="6">
    <source>
        <dbReference type="SAM" id="MobiDB-lite"/>
    </source>
</evidence>
<proteinExistence type="inferred from homology"/>
<dbReference type="PROSITE" id="PS51366">
    <property type="entry name" value="MI"/>
    <property type="match status" value="1"/>
</dbReference>
<evidence type="ECO:0000256" key="3">
    <source>
        <dbReference type="ARBA" id="ARBA00022664"/>
    </source>
</evidence>
<evidence type="ECO:0000256" key="5">
    <source>
        <dbReference type="ARBA" id="ARBA00023242"/>
    </source>
</evidence>
<comment type="subcellular location">
    <subcellularLocation>
        <location evidence="1">Nucleus</location>
    </subcellularLocation>
</comment>
<keyword evidence="9" id="KW-1185">Reference proteome</keyword>
<evidence type="ECO:0000256" key="4">
    <source>
        <dbReference type="ARBA" id="ARBA00023187"/>
    </source>
</evidence>
<dbReference type="Proteomes" id="UP000039324">
    <property type="component" value="Unassembled WGS sequence"/>
</dbReference>
<dbReference type="EMBL" id="CDSF01000090">
    <property type="protein sequence ID" value="CEO99387.1"/>
    <property type="molecule type" value="Genomic_DNA"/>
</dbReference>
<keyword evidence="4" id="KW-0508">mRNA splicing</keyword>
<evidence type="ECO:0000313" key="9">
    <source>
        <dbReference type="Proteomes" id="UP000039324"/>
    </source>
</evidence>
<dbReference type="GO" id="GO:0071013">
    <property type="term" value="C:catalytic step 2 spliceosome"/>
    <property type="evidence" value="ECO:0007669"/>
    <property type="project" value="TreeGrafter"/>
</dbReference>
<dbReference type="OMA" id="VIEGCCE"/>
<evidence type="ECO:0000256" key="1">
    <source>
        <dbReference type="ARBA" id="ARBA00004123"/>
    </source>
</evidence>
<dbReference type="SMART" id="SM00543">
    <property type="entry name" value="MIF4G"/>
    <property type="match status" value="1"/>
</dbReference>
<feature type="non-terminal residue" evidence="8">
    <location>
        <position position="1"/>
    </location>
</feature>